<dbReference type="OrthoDB" id="7396459at2759"/>
<evidence type="ECO:0000313" key="2">
    <source>
        <dbReference type="EMBL" id="KCV67297.1"/>
    </source>
</evidence>
<keyword evidence="3" id="KW-1185">Reference proteome</keyword>
<feature type="region of interest" description="Disordered" evidence="1">
    <location>
        <begin position="165"/>
        <end position="194"/>
    </location>
</feature>
<sequence length="259" mass="27488">MAMADLGAWATGFALPRLPSMPELRQKPVQFNAPIHYNELENVPFKDKARERKRLAELAKADPSAAARATQQAGEKKRAGTANAGAAEPPAKRARPEAEHEAERPRSGRQRLEAAHQPSDDEGPSGARTQSCSDSDSDDDGSGAGQDFDSISSFDKLGNVFGAVPATKGAATGGRAGAAPLTENPPHGSGRQLSRARLADMAKSGIRPSTPWSDQIIRKQRQKDRQEKCVALVDGPPCPALPPFRGPLLPTSIYLGVSV</sequence>
<feature type="compositionally biased region" description="Basic and acidic residues" evidence="1">
    <location>
        <begin position="90"/>
        <end position="114"/>
    </location>
</feature>
<gene>
    <name evidence="2" type="ORF">H696_06283</name>
</gene>
<dbReference type="AlphaFoldDB" id="A0A058Z183"/>
<reference evidence="2" key="1">
    <citation type="submission" date="2013-04" db="EMBL/GenBank/DDBJ databases">
        <title>The Genome Sequence of Fonticula alba ATCC 38817.</title>
        <authorList>
            <consortium name="The Broad Institute Genomics Platform"/>
            <person name="Russ C."/>
            <person name="Cuomo C."/>
            <person name="Burger G."/>
            <person name="Gray M.W."/>
            <person name="Holland P.W.H."/>
            <person name="King N."/>
            <person name="Lang F.B.F."/>
            <person name="Roger A.J."/>
            <person name="Ruiz-Trillo I."/>
            <person name="Brown M."/>
            <person name="Walker B."/>
            <person name="Young S."/>
            <person name="Zeng Q."/>
            <person name="Gargeya S."/>
            <person name="Fitzgerald M."/>
            <person name="Haas B."/>
            <person name="Abouelleil A."/>
            <person name="Allen A.W."/>
            <person name="Alvarado L."/>
            <person name="Arachchi H.M."/>
            <person name="Berlin A.M."/>
            <person name="Chapman S.B."/>
            <person name="Gainer-Dewar J."/>
            <person name="Goldberg J."/>
            <person name="Griggs A."/>
            <person name="Gujja S."/>
            <person name="Hansen M."/>
            <person name="Howarth C."/>
            <person name="Imamovic A."/>
            <person name="Ireland A."/>
            <person name="Larimer J."/>
            <person name="McCowan C."/>
            <person name="Murphy C."/>
            <person name="Pearson M."/>
            <person name="Poon T.W."/>
            <person name="Priest M."/>
            <person name="Roberts A."/>
            <person name="Saif S."/>
            <person name="Shea T."/>
            <person name="Sisk P."/>
            <person name="Sykes S."/>
            <person name="Wortman J."/>
            <person name="Nusbaum C."/>
            <person name="Birren B."/>
        </authorList>
    </citation>
    <scope>NUCLEOTIDE SEQUENCE [LARGE SCALE GENOMIC DNA]</scope>
    <source>
        <strain evidence="2">ATCC 38817</strain>
    </source>
</reference>
<proteinExistence type="predicted"/>
<dbReference type="EMBL" id="KB932248">
    <property type="protein sequence ID" value="KCV67297.1"/>
    <property type="molecule type" value="Genomic_DNA"/>
</dbReference>
<protein>
    <submittedName>
        <fullName evidence="2">Uncharacterized protein</fullName>
    </submittedName>
</protein>
<evidence type="ECO:0000313" key="3">
    <source>
        <dbReference type="Proteomes" id="UP000030693"/>
    </source>
</evidence>
<feature type="compositionally biased region" description="Low complexity" evidence="1">
    <location>
        <begin position="80"/>
        <end position="89"/>
    </location>
</feature>
<dbReference type="GeneID" id="20531008"/>
<feature type="region of interest" description="Disordered" evidence="1">
    <location>
        <begin position="54"/>
        <end position="152"/>
    </location>
</feature>
<dbReference type="RefSeq" id="XP_009498298.1">
    <property type="nucleotide sequence ID" value="XM_009500023.1"/>
</dbReference>
<name>A0A058Z183_FONAL</name>
<organism evidence="2">
    <name type="scientific">Fonticula alba</name>
    <name type="common">Slime mold</name>
    <dbReference type="NCBI Taxonomy" id="691883"/>
    <lineage>
        <taxon>Eukaryota</taxon>
        <taxon>Rotosphaerida</taxon>
        <taxon>Fonticulaceae</taxon>
        <taxon>Fonticula</taxon>
    </lineage>
</organism>
<dbReference type="Proteomes" id="UP000030693">
    <property type="component" value="Unassembled WGS sequence"/>
</dbReference>
<accession>A0A058Z183</accession>
<evidence type="ECO:0000256" key="1">
    <source>
        <dbReference type="SAM" id="MobiDB-lite"/>
    </source>
</evidence>